<evidence type="ECO:0000256" key="4">
    <source>
        <dbReference type="ARBA" id="ARBA00022692"/>
    </source>
</evidence>
<dbReference type="SMART" id="SM01117">
    <property type="entry name" value="Cyt-b5"/>
    <property type="match status" value="1"/>
</dbReference>
<evidence type="ECO:0000256" key="13">
    <source>
        <dbReference type="ARBA" id="ARBA00039806"/>
    </source>
</evidence>
<dbReference type="Gene3D" id="3.10.120.10">
    <property type="entry name" value="Cytochrome b5-like heme/steroid binding domain"/>
    <property type="match status" value="1"/>
</dbReference>
<accession>A0A6J2YW61</accession>
<sequence>MTEETGQEVKLFTLAEVKIHNGKDDPATWIIYKDIVYDVTSYLDDHPGGGDLITEFAGLDCTKGFDDFGHSSDAKKQLKAFKIREIVEEERRGKAKKKPEVKSGVTVKDAPDGKPQTRSCISIVTCGLCG</sequence>
<evidence type="ECO:0000256" key="7">
    <source>
        <dbReference type="ARBA" id="ARBA00022848"/>
    </source>
</evidence>
<evidence type="ECO:0000256" key="15">
    <source>
        <dbReference type="SAM" id="MobiDB-lite"/>
    </source>
</evidence>
<keyword evidence="9 14" id="KW-0408">Iron</keyword>
<feature type="region of interest" description="Disordered" evidence="15">
    <location>
        <begin position="90"/>
        <end position="116"/>
    </location>
</feature>
<evidence type="ECO:0000313" key="18">
    <source>
        <dbReference type="RefSeq" id="XP_030767105.1"/>
    </source>
</evidence>
<evidence type="ECO:0000256" key="12">
    <source>
        <dbReference type="ARBA" id="ARBA00038168"/>
    </source>
</evidence>
<dbReference type="GeneID" id="115890894"/>
<dbReference type="PROSITE" id="PS00191">
    <property type="entry name" value="CYTOCHROME_B5_1"/>
    <property type="match status" value="1"/>
</dbReference>
<evidence type="ECO:0000256" key="10">
    <source>
        <dbReference type="ARBA" id="ARBA00023136"/>
    </source>
</evidence>
<evidence type="ECO:0000256" key="5">
    <source>
        <dbReference type="ARBA" id="ARBA00022723"/>
    </source>
</evidence>
<dbReference type="RefSeq" id="XP_030767105.1">
    <property type="nucleotide sequence ID" value="XM_030911245.1"/>
</dbReference>
<dbReference type="SUPFAM" id="SSF55856">
    <property type="entry name" value="Cytochrome b5-like heme/steroid binding domain"/>
    <property type="match status" value="1"/>
</dbReference>
<dbReference type="KEGG" id="soy:115890894"/>
<evidence type="ECO:0000256" key="2">
    <source>
        <dbReference type="ARBA" id="ARBA00022448"/>
    </source>
</evidence>
<evidence type="ECO:0000256" key="11">
    <source>
        <dbReference type="ARBA" id="ARBA00037877"/>
    </source>
</evidence>
<dbReference type="OrthoDB" id="260091at2759"/>
<dbReference type="InterPro" id="IPR050668">
    <property type="entry name" value="Cytochrome_b5"/>
</dbReference>
<dbReference type="InterPro" id="IPR018506">
    <property type="entry name" value="Cyt_B5_heme-BS"/>
</dbReference>
<gene>
    <name evidence="18" type="primary">LOC115890894</name>
</gene>
<evidence type="ECO:0000259" key="16">
    <source>
        <dbReference type="PROSITE" id="PS50255"/>
    </source>
</evidence>
<dbReference type="PRINTS" id="PR00363">
    <property type="entry name" value="CYTOCHROMEB5"/>
</dbReference>
<dbReference type="PROSITE" id="PS50255">
    <property type="entry name" value="CYTOCHROME_B5_2"/>
    <property type="match status" value="1"/>
</dbReference>
<dbReference type="InterPro" id="IPR001199">
    <property type="entry name" value="Cyt_B5-like_heme/steroid-bd"/>
</dbReference>
<keyword evidence="4" id="KW-0812">Transmembrane</keyword>
<evidence type="ECO:0000256" key="3">
    <source>
        <dbReference type="ARBA" id="ARBA00022617"/>
    </source>
</evidence>
<evidence type="ECO:0000256" key="6">
    <source>
        <dbReference type="ARBA" id="ARBA00022824"/>
    </source>
</evidence>
<keyword evidence="10" id="KW-0472">Membrane</keyword>
<keyword evidence="5 14" id="KW-0479">Metal-binding</keyword>
<comment type="subcellular location">
    <subcellularLocation>
        <location evidence="1">Endoplasmic reticulum membrane</location>
        <topology evidence="1">Single-pass membrane protein</topology>
        <orientation evidence="1">Cytoplasmic side</orientation>
    </subcellularLocation>
    <subcellularLocation>
        <location evidence="11">Microsome membrane</location>
        <topology evidence="11">Single-pass membrane protein</topology>
        <orientation evidence="11">Cytoplasmic side</orientation>
    </subcellularLocation>
</comment>
<keyword evidence="6" id="KW-0256">Endoplasmic reticulum</keyword>
<keyword evidence="2" id="KW-0813">Transport</keyword>
<comment type="similarity">
    <text evidence="12 14">Belongs to the cytochrome b5 family.</text>
</comment>
<dbReference type="InterPro" id="IPR036400">
    <property type="entry name" value="Cyt_B5-like_heme/steroid_sf"/>
</dbReference>
<evidence type="ECO:0000256" key="14">
    <source>
        <dbReference type="RuleBase" id="RU362121"/>
    </source>
</evidence>
<dbReference type="GO" id="GO:0005789">
    <property type="term" value="C:endoplasmic reticulum membrane"/>
    <property type="evidence" value="ECO:0007669"/>
    <property type="project" value="UniProtKB-SubCell"/>
</dbReference>
<dbReference type="AlphaFoldDB" id="A0A6J2YW61"/>
<evidence type="ECO:0000313" key="17">
    <source>
        <dbReference type="Proteomes" id="UP000504635"/>
    </source>
</evidence>
<evidence type="ECO:0000256" key="9">
    <source>
        <dbReference type="ARBA" id="ARBA00023004"/>
    </source>
</evidence>
<dbReference type="PANTHER" id="PTHR19359:SF150">
    <property type="entry name" value="CYTOCHROME B5"/>
    <property type="match status" value="1"/>
</dbReference>
<keyword evidence="7" id="KW-0492">Microsome</keyword>
<name>A0A6J2YW61_SITOR</name>
<evidence type="ECO:0000256" key="1">
    <source>
        <dbReference type="ARBA" id="ARBA00004131"/>
    </source>
</evidence>
<dbReference type="GO" id="GO:0046872">
    <property type="term" value="F:metal ion binding"/>
    <property type="evidence" value="ECO:0007669"/>
    <property type="project" value="UniProtKB-UniRule"/>
</dbReference>
<dbReference type="Pfam" id="PF00173">
    <property type="entry name" value="Cyt-b5"/>
    <property type="match status" value="1"/>
</dbReference>
<keyword evidence="8" id="KW-0249">Electron transport</keyword>
<reference evidence="18" key="1">
    <citation type="submission" date="2025-08" db="UniProtKB">
        <authorList>
            <consortium name="RefSeq"/>
        </authorList>
    </citation>
    <scope>IDENTIFICATION</scope>
    <source>
        <tissue evidence="18">Gonads</tissue>
    </source>
</reference>
<dbReference type="GO" id="GO:0020037">
    <property type="term" value="F:heme binding"/>
    <property type="evidence" value="ECO:0007669"/>
    <property type="project" value="UniProtKB-UniRule"/>
</dbReference>
<keyword evidence="17" id="KW-1185">Reference proteome</keyword>
<dbReference type="InParanoid" id="A0A6J2YW61"/>
<feature type="domain" description="Cytochrome b5 heme-binding" evidence="16">
    <location>
        <begin position="9"/>
        <end position="87"/>
    </location>
</feature>
<protein>
    <recommendedName>
        <fullName evidence="13">Cytochrome b5</fullName>
    </recommendedName>
</protein>
<evidence type="ECO:0000256" key="8">
    <source>
        <dbReference type="ARBA" id="ARBA00022982"/>
    </source>
</evidence>
<dbReference type="Proteomes" id="UP000504635">
    <property type="component" value="Unplaced"/>
</dbReference>
<organism evidence="17 18">
    <name type="scientific">Sitophilus oryzae</name>
    <name type="common">Rice weevil</name>
    <name type="synonym">Curculio oryzae</name>
    <dbReference type="NCBI Taxonomy" id="7048"/>
    <lineage>
        <taxon>Eukaryota</taxon>
        <taxon>Metazoa</taxon>
        <taxon>Ecdysozoa</taxon>
        <taxon>Arthropoda</taxon>
        <taxon>Hexapoda</taxon>
        <taxon>Insecta</taxon>
        <taxon>Pterygota</taxon>
        <taxon>Neoptera</taxon>
        <taxon>Endopterygota</taxon>
        <taxon>Coleoptera</taxon>
        <taxon>Polyphaga</taxon>
        <taxon>Cucujiformia</taxon>
        <taxon>Curculionidae</taxon>
        <taxon>Dryophthorinae</taxon>
        <taxon>Sitophilus</taxon>
    </lineage>
</organism>
<keyword evidence="3 14" id="KW-0349">Heme</keyword>
<dbReference type="PANTHER" id="PTHR19359">
    <property type="entry name" value="CYTOCHROME B5"/>
    <property type="match status" value="1"/>
</dbReference>
<proteinExistence type="inferred from homology"/>